<dbReference type="PANTHER" id="PTHR43169">
    <property type="entry name" value="EXSB FAMILY PROTEIN"/>
    <property type="match status" value="1"/>
</dbReference>
<reference evidence="2 3" key="1">
    <citation type="journal article" date="2023" name="Environ Microbiome">
        <title>A coral-associated actinobacterium mitigates coral bleaching under heat stress.</title>
        <authorList>
            <person name="Li J."/>
            <person name="Zou Y."/>
            <person name="Li Q."/>
            <person name="Zhang J."/>
            <person name="Bourne D.G."/>
            <person name="Lyu Y."/>
            <person name="Liu C."/>
            <person name="Zhang S."/>
        </authorList>
    </citation>
    <scope>NUCLEOTIDE SEQUENCE [LARGE SCALE GENOMIC DNA]</scope>
    <source>
        <strain evidence="2 3">SCSIO 13291</strain>
    </source>
</reference>
<keyword evidence="3" id="KW-1185">Reference proteome</keyword>
<dbReference type="InterPro" id="IPR001962">
    <property type="entry name" value="Asn_synthase"/>
</dbReference>
<evidence type="ECO:0000313" key="3">
    <source>
        <dbReference type="Proteomes" id="UP001434337"/>
    </source>
</evidence>
<dbReference type="RefSeq" id="WP_342373351.1">
    <property type="nucleotide sequence ID" value="NZ_CP115965.1"/>
</dbReference>
<evidence type="ECO:0000313" key="2">
    <source>
        <dbReference type="EMBL" id="WZW99864.1"/>
    </source>
</evidence>
<dbReference type="InterPro" id="IPR014729">
    <property type="entry name" value="Rossmann-like_a/b/a_fold"/>
</dbReference>
<dbReference type="EMBL" id="CP115965">
    <property type="protein sequence ID" value="WZW99864.1"/>
    <property type="molecule type" value="Genomic_DNA"/>
</dbReference>
<protein>
    <submittedName>
        <fullName evidence="2">ATP-dependent sacrificial sulfur transferase LarE</fullName>
    </submittedName>
</protein>
<keyword evidence="2" id="KW-0808">Transferase</keyword>
<accession>A0ABZ3CAN4</accession>
<dbReference type="PANTHER" id="PTHR43169:SF2">
    <property type="entry name" value="NAD_GMP SYNTHASE DOMAIN-CONTAINING PROTEIN"/>
    <property type="match status" value="1"/>
</dbReference>
<dbReference type="GO" id="GO:0016740">
    <property type="term" value="F:transferase activity"/>
    <property type="evidence" value="ECO:0007669"/>
    <property type="project" value="UniProtKB-KW"/>
</dbReference>
<name>A0ABZ3CAN4_9ACTN</name>
<proteinExistence type="predicted"/>
<gene>
    <name evidence="2" type="primary">larE</name>
    <name evidence="2" type="ORF">PCC79_06650</name>
</gene>
<dbReference type="CDD" id="cd01990">
    <property type="entry name" value="LarE-like"/>
    <property type="match status" value="1"/>
</dbReference>
<dbReference type="Gene3D" id="3.40.50.620">
    <property type="entry name" value="HUPs"/>
    <property type="match status" value="1"/>
</dbReference>
<dbReference type="NCBIfam" id="TIGR00268">
    <property type="entry name" value="ATP-dependent sacrificial sulfur transferase LarE"/>
    <property type="match status" value="1"/>
</dbReference>
<dbReference type="Proteomes" id="UP001434337">
    <property type="component" value="Chromosome"/>
</dbReference>
<dbReference type="PIRSF" id="PIRSF006661">
    <property type="entry name" value="PP-lp_UCP006661"/>
    <property type="match status" value="1"/>
</dbReference>
<dbReference type="Pfam" id="PF00733">
    <property type="entry name" value="Asn_synthase"/>
    <property type="match status" value="1"/>
</dbReference>
<dbReference type="InterPro" id="IPR005232">
    <property type="entry name" value="LarE"/>
</dbReference>
<feature type="domain" description="Asparagine synthetase" evidence="1">
    <location>
        <begin position="22"/>
        <end position="118"/>
    </location>
</feature>
<dbReference type="InterPro" id="IPR052188">
    <property type="entry name" value="Ni-pincer_cofactor_biosynth"/>
</dbReference>
<dbReference type="SUPFAM" id="SSF52402">
    <property type="entry name" value="Adenine nucleotide alpha hydrolases-like"/>
    <property type="match status" value="1"/>
</dbReference>
<organism evidence="2 3">
    <name type="scientific">Propioniciclava soli</name>
    <dbReference type="NCBI Taxonomy" id="2775081"/>
    <lineage>
        <taxon>Bacteria</taxon>
        <taxon>Bacillati</taxon>
        <taxon>Actinomycetota</taxon>
        <taxon>Actinomycetes</taxon>
        <taxon>Propionibacteriales</taxon>
        <taxon>Propionibacteriaceae</taxon>
        <taxon>Propioniciclava</taxon>
    </lineage>
</organism>
<sequence>MTSAPATAPFAALPEGPRADADAVAALLAGHGRVGVAFSGGVDSAVLLAVGVRALGPDAVLGLLAVSPSLARDELARARATASEMGARLAEFATHEDANPAYRANGVDRCFHCKDEMFTVIDATLVAEHALGAVAYGENADDAVRPDRPGAQAATNHAVLRPLATAGLTKERVRALARALGLGVADKPAAPCLASRIPHGQEVTPAKLRQIEAGEEVLRALGFTDARLRHHGDIARIEVPVAELARLADAGVREQALGGIRAAGFRHVTVDLAGIQSGAFTLQVVRARG</sequence>
<evidence type="ECO:0000259" key="1">
    <source>
        <dbReference type="Pfam" id="PF00733"/>
    </source>
</evidence>